<comment type="caution">
    <text evidence="7">The sequence shown here is derived from an EMBL/GenBank/DDBJ whole genome shotgun (WGS) entry which is preliminary data.</text>
</comment>
<evidence type="ECO:0000256" key="4">
    <source>
        <dbReference type="ARBA" id="ARBA00023136"/>
    </source>
</evidence>
<dbReference type="UniPathway" id="UPA00895"/>
<dbReference type="EMBL" id="LYPA01000080">
    <property type="protein sequence ID" value="OBR62212.1"/>
    <property type="molecule type" value="Genomic_DNA"/>
</dbReference>
<dbReference type="GO" id="GO:0016020">
    <property type="term" value="C:membrane"/>
    <property type="evidence" value="ECO:0007669"/>
    <property type="project" value="UniProtKB-SubCell"/>
</dbReference>
<dbReference type="Pfam" id="PF07291">
    <property type="entry name" value="MauE"/>
    <property type="match status" value="1"/>
</dbReference>
<evidence type="ECO:0000256" key="1">
    <source>
        <dbReference type="ARBA" id="ARBA00004141"/>
    </source>
</evidence>
<feature type="transmembrane region" description="Helical" evidence="5">
    <location>
        <begin position="44"/>
        <end position="62"/>
    </location>
</feature>
<organism evidence="7 8">
    <name type="scientific">Paenibacillus oryzae</name>
    <dbReference type="NCBI Taxonomy" id="1844972"/>
    <lineage>
        <taxon>Bacteria</taxon>
        <taxon>Bacillati</taxon>
        <taxon>Bacillota</taxon>
        <taxon>Bacilli</taxon>
        <taxon>Bacillales</taxon>
        <taxon>Paenibacillaceae</taxon>
        <taxon>Paenibacillus</taxon>
    </lineage>
</organism>
<protein>
    <recommendedName>
        <fullName evidence="6">Methylamine utilisation protein MauE domain-containing protein</fullName>
    </recommendedName>
</protein>
<evidence type="ECO:0000313" key="8">
    <source>
        <dbReference type="Proteomes" id="UP000092024"/>
    </source>
</evidence>
<feature type="transmembrane region" description="Helical" evidence="5">
    <location>
        <begin position="101"/>
        <end position="121"/>
    </location>
</feature>
<dbReference type="GO" id="GO:0030416">
    <property type="term" value="P:methylamine metabolic process"/>
    <property type="evidence" value="ECO:0007669"/>
    <property type="project" value="InterPro"/>
</dbReference>
<feature type="domain" description="Methylamine utilisation protein MauE" evidence="6">
    <location>
        <begin position="4"/>
        <end position="126"/>
    </location>
</feature>
<keyword evidence="3 5" id="KW-1133">Transmembrane helix</keyword>
<name>A0A1A5Y9F1_9BACL</name>
<dbReference type="STRING" id="1844972.A7K91_00860"/>
<feature type="transmembrane region" description="Helical" evidence="5">
    <location>
        <begin position="6"/>
        <end position="23"/>
    </location>
</feature>
<evidence type="ECO:0000256" key="3">
    <source>
        <dbReference type="ARBA" id="ARBA00022989"/>
    </source>
</evidence>
<keyword evidence="2 5" id="KW-0812">Transmembrane</keyword>
<dbReference type="RefSeq" id="WP_068687072.1">
    <property type="nucleotide sequence ID" value="NZ_LYPA01000080.1"/>
</dbReference>
<comment type="subcellular location">
    <subcellularLocation>
        <location evidence="1">Membrane</location>
        <topology evidence="1">Multi-pass membrane protein</topology>
    </subcellularLocation>
</comment>
<sequence>MIVSYFVFMLAGIFMAAAVQKLLSPAEFMKTLYGIGIPRRYRRFTAAAIPVAEAASVILLLIPKSRFVGGASLLALLFSFTIITIRAIVQKKRIDCNCFGSIMPGTLGWSGLARLIVLIAMTSYGMIGSDAGLYSRPSTEIFYQIVASVGILVLYVVVARVIANWNAIRKGEV</sequence>
<dbReference type="Proteomes" id="UP000092024">
    <property type="component" value="Unassembled WGS sequence"/>
</dbReference>
<feature type="transmembrane region" description="Helical" evidence="5">
    <location>
        <begin position="68"/>
        <end position="89"/>
    </location>
</feature>
<keyword evidence="8" id="KW-1185">Reference proteome</keyword>
<dbReference type="OrthoDB" id="2594468at2"/>
<evidence type="ECO:0000313" key="7">
    <source>
        <dbReference type="EMBL" id="OBR62212.1"/>
    </source>
</evidence>
<evidence type="ECO:0000259" key="6">
    <source>
        <dbReference type="Pfam" id="PF07291"/>
    </source>
</evidence>
<feature type="transmembrane region" description="Helical" evidence="5">
    <location>
        <begin position="141"/>
        <end position="163"/>
    </location>
</feature>
<dbReference type="InterPro" id="IPR009908">
    <property type="entry name" value="Methylamine_util_MauE"/>
</dbReference>
<proteinExistence type="predicted"/>
<reference evidence="7 8" key="1">
    <citation type="submission" date="2016-05" db="EMBL/GenBank/DDBJ databases">
        <title>Paenibacillus oryzae. sp. nov., isolated from the rice root.</title>
        <authorList>
            <person name="Zhang J."/>
            <person name="Zhang X."/>
        </authorList>
    </citation>
    <scope>NUCLEOTIDE SEQUENCE [LARGE SCALE GENOMIC DNA]</scope>
    <source>
        <strain evidence="7 8">1DrF-4</strain>
    </source>
</reference>
<dbReference type="AlphaFoldDB" id="A0A1A5Y9F1"/>
<gene>
    <name evidence="7" type="ORF">A7K91_00860</name>
</gene>
<evidence type="ECO:0000256" key="2">
    <source>
        <dbReference type="ARBA" id="ARBA00022692"/>
    </source>
</evidence>
<accession>A0A1A5Y9F1</accession>
<keyword evidence="4 5" id="KW-0472">Membrane</keyword>
<evidence type="ECO:0000256" key="5">
    <source>
        <dbReference type="SAM" id="Phobius"/>
    </source>
</evidence>